<dbReference type="InterPro" id="IPR029058">
    <property type="entry name" value="AB_hydrolase_fold"/>
</dbReference>
<reference evidence="2" key="4">
    <citation type="submission" date="2022-04" db="EMBL/GenBank/DDBJ databases">
        <authorList>
            <person name="Komine T."/>
            <person name="Fukano H."/>
            <person name="Wada S."/>
        </authorList>
    </citation>
    <scope>NUCLEOTIDE SEQUENCE</scope>
    <source>
        <strain evidence="2">NJB18185</strain>
    </source>
</reference>
<dbReference type="InterPro" id="IPR010520">
    <property type="entry name" value="FrsA-like"/>
</dbReference>
<dbReference type="Proteomes" id="UP000245060">
    <property type="component" value="Unassembled WGS sequence"/>
</dbReference>
<evidence type="ECO:0000313" key="3">
    <source>
        <dbReference type="Proteomes" id="UP000245060"/>
    </source>
</evidence>
<dbReference type="EMBL" id="BFCH01000002">
    <property type="protein sequence ID" value="GBG35993.1"/>
    <property type="molecule type" value="Genomic_DNA"/>
</dbReference>
<reference evidence="1" key="1">
    <citation type="journal article" date="2018" name="Genome Announc.">
        <title>Draft Genome Sequence of Mycobacterium montefiorense Isolated from Japanese Black Salamander (Hynobius nigrescens).</title>
        <authorList>
            <person name="Fukano H."/>
            <person name="Yoshida M."/>
            <person name="Shimizu A."/>
            <person name="Iwao H."/>
            <person name="Katayama Y."/>
            <person name="Omatsu T."/>
            <person name="Mizutani T."/>
            <person name="Kurata O."/>
            <person name="Wada S."/>
            <person name="Hoshino Y."/>
        </authorList>
    </citation>
    <scope>NUCLEOTIDE SEQUENCE</scope>
    <source>
        <strain evidence="1">BS</strain>
    </source>
</reference>
<keyword evidence="3" id="KW-1185">Reference proteome</keyword>
<dbReference type="EMBL" id="BQYH01000016">
    <property type="protein sequence ID" value="GKU72801.1"/>
    <property type="molecule type" value="Genomic_DNA"/>
</dbReference>
<reference evidence="3" key="2">
    <citation type="submission" date="2018-04" db="EMBL/GenBank/DDBJ databases">
        <title>Draft genome sequence of Mycobacterium montefiorense isolated from Japanese black salamander.</title>
        <authorList>
            <person name="Fukano H."/>
            <person name="Yoshida M."/>
            <person name="Shimizu A."/>
            <person name="Iwao H."/>
            <person name="Kurata O."/>
            <person name="Katayama Y."/>
            <person name="Omatsu T."/>
            <person name="Mizutani T."/>
            <person name="Wada S."/>
            <person name="Hoshino Y."/>
        </authorList>
    </citation>
    <scope>NUCLEOTIDE SEQUENCE [LARGE SCALE GENOMIC DNA]</scope>
    <source>
        <strain evidence="3">BS</strain>
    </source>
</reference>
<comment type="caution">
    <text evidence="2">The sequence shown here is derived from an EMBL/GenBank/DDBJ whole genome shotgun (WGS) entry which is preliminary data.</text>
</comment>
<dbReference type="Gene3D" id="3.40.50.1820">
    <property type="entry name" value="alpha/beta hydrolase"/>
    <property type="match status" value="1"/>
</dbReference>
<sequence>MHSLDERANLVRLHSRAQGLATAETTRVLSRITSLEDGLAGWSTVWSREGERYRVRGDRTGAIARFNLARFPFPHTPDGHAALQRCISLAGDLAVQRGVTRIEVDGWAAWHLPAPDVVANPRLLVVCGGIVSIKEQWLSLLELGRRWSMAVLLTEFPGVGENTTTYNADTAQRFSTVLDAAASLQRFDSVFALALSFGGTIALRASGDDPRIGSILSVGPPIRNFFIDRQWWDQVPQTTKDALVVTTRTTAETLADTLVKFALTADQLAAVKVPVTAVASLRDEIVPVADLVLLRSAAPKARIVAFDDVHGSPCHLLGTRLLTIGALAEFIVPRRPIVSFITHAALRLRRSERPLT</sequence>
<evidence type="ECO:0000313" key="2">
    <source>
        <dbReference type="EMBL" id="GKU72801.1"/>
    </source>
</evidence>
<accession>A0AA37UVL3</accession>
<organism evidence="2 4">
    <name type="scientific">Mycobacterium montefiorense</name>
    <dbReference type="NCBI Taxonomy" id="154654"/>
    <lineage>
        <taxon>Bacteria</taxon>
        <taxon>Bacillati</taxon>
        <taxon>Actinomycetota</taxon>
        <taxon>Actinomycetes</taxon>
        <taxon>Mycobacteriales</taxon>
        <taxon>Mycobacteriaceae</taxon>
        <taxon>Mycobacterium</taxon>
        <taxon>Mycobacterium simiae complex</taxon>
    </lineage>
</organism>
<evidence type="ECO:0000313" key="1">
    <source>
        <dbReference type="EMBL" id="GBG35993.1"/>
    </source>
</evidence>
<reference evidence="2" key="3">
    <citation type="journal article" date="2022" name="Microbiol. Resour. Announc.">
        <title>Draft Genome Sequences of Eight Mycobacterium montefiorense Strains Isolated from Salamanders in Captivity.</title>
        <authorList>
            <person name="Komine T."/>
            <person name="Ihara H."/>
            <person name="Fukano H."/>
            <person name="Hoshino Y."/>
            <person name="Kurata O."/>
            <person name="Wada S."/>
        </authorList>
    </citation>
    <scope>NUCLEOTIDE SEQUENCE</scope>
    <source>
        <strain evidence="2">NJB18185</strain>
    </source>
</reference>
<dbReference type="Proteomes" id="UP001139505">
    <property type="component" value="Unassembled WGS sequence"/>
</dbReference>
<dbReference type="SUPFAM" id="SSF53474">
    <property type="entry name" value="alpha/beta-Hydrolases"/>
    <property type="match status" value="1"/>
</dbReference>
<dbReference type="Pfam" id="PF06500">
    <property type="entry name" value="FrsA-like"/>
    <property type="match status" value="1"/>
</dbReference>
<protein>
    <recommendedName>
        <fullName evidence="5">Alpha/beta hydrolase</fullName>
    </recommendedName>
</protein>
<gene>
    <name evidence="1" type="ORF">MmonteBS_03650</name>
    <name evidence="2" type="ORF">NJB18185_25730</name>
</gene>
<evidence type="ECO:0008006" key="5">
    <source>
        <dbReference type="Google" id="ProtNLM"/>
    </source>
</evidence>
<evidence type="ECO:0000313" key="4">
    <source>
        <dbReference type="Proteomes" id="UP001139505"/>
    </source>
</evidence>
<dbReference type="AlphaFoldDB" id="A0AA37UVL3"/>
<name>A0AA37UVL3_9MYCO</name>
<proteinExistence type="predicted"/>